<reference evidence="7 8" key="1">
    <citation type="submission" date="2014-04" db="EMBL/GenBank/DDBJ databases">
        <authorList>
            <consortium name="DOE Joint Genome Institute"/>
            <person name="Kuo A."/>
            <person name="Girlanda M."/>
            <person name="Perotto S."/>
            <person name="Kohler A."/>
            <person name="Nagy L.G."/>
            <person name="Floudas D."/>
            <person name="Copeland A."/>
            <person name="Barry K.W."/>
            <person name="Cichocki N."/>
            <person name="Veneault-Fourrey C."/>
            <person name="LaButti K."/>
            <person name="Lindquist E.A."/>
            <person name="Lipzen A."/>
            <person name="Lundell T."/>
            <person name="Morin E."/>
            <person name="Murat C."/>
            <person name="Sun H."/>
            <person name="Tunlid A."/>
            <person name="Henrissat B."/>
            <person name="Grigoriev I.V."/>
            <person name="Hibbett D.S."/>
            <person name="Martin F."/>
            <person name="Nordberg H.P."/>
            <person name="Cantor M.N."/>
            <person name="Hua S.X."/>
        </authorList>
    </citation>
    <scope>NUCLEOTIDE SEQUENCE [LARGE SCALE GENOMIC DNA]</scope>
    <source>
        <strain evidence="7 8">MUT 4182</strain>
    </source>
</reference>
<keyword evidence="4" id="KW-0539">Nucleus</keyword>
<evidence type="ECO:0000313" key="7">
    <source>
        <dbReference type="EMBL" id="KIO30925.1"/>
    </source>
</evidence>
<organism evidence="7 8">
    <name type="scientific">Tulasnella calospora MUT 4182</name>
    <dbReference type="NCBI Taxonomy" id="1051891"/>
    <lineage>
        <taxon>Eukaryota</taxon>
        <taxon>Fungi</taxon>
        <taxon>Dikarya</taxon>
        <taxon>Basidiomycota</taxon>
        <taxon>Agaricomycotina</taxon>
        <taxon>Agaricomycetes</taxon>
        <taxon>Cantharellales</taxon>
        <taxon>Tulasnellaceae</taxon>
        <taxon>Tulasnella</taxon>
    </lineage>
</organism>
<evidence type="ECO:0000256" key="3">
    <source>
        <dbReference type="ARBA" id="ARBA00023163"/>
    </source>
</evidence>
<dbReference type="PANTHER" id="PTHR33572">
    <property type="entry name" value="SPORE DEVELOPMENT REGULATOR VOSA"/>
    <property type="match status" value="1"/>
</dbReference>
<dbReference type="Gene3D" id="2.60.40.3960">
    <property type="entry name" value="Velvet domain"/>
    <property type="match status" value="2"/>
</dbReference>
<dbReference type="InterPro" id="IPR021740">
    <property type="entry name" value="Velvet"/>
</dbReference>
<feature type="compositionally biased region" description="Polar residues" evidence="5">
    <location>
        <begin position="181"/>
        <end position="192"/>
    </location>
</feature>
<protein>
    <recommendedName>
        <fullName evidence="6">Velvet domain-containing protein</fullName>
    </recommendedName>
</protein>
<sequence>MCGFGDKDRRPLAPAAIAKMVTRDEQGQVLDPDDIEIDFFLVTCDLWSSDGRVEVNLVRNPASAAASRRRKDHSSVGGNSDDAEYGAAGSSRGSEPYQPKPPMTPEAMTPSWNQQGYPGAPPQQPQQQQGWMTPGGQYPSYPENPYGGQNVPGWNQEPPMGGVQTMQGYDPRASYPIPSQPAATPQVMQVPSSGARPKEDKSDYTRTLVGPLTANAARLLDDKKHPGIFFTFQDLSVRTEGTFRLRLRLMNVGAPSIPNRGAPRVHEDVSPVLAQTFTEPFTVYSAKKFPGVPPMTALSLEFGKQGQKLPLRNRPGSAGKGRRGSDEEESGAESDGDGA</sequence>
<reference evidence="8" key="2">
    <citation type="submission" date="2015-01" db="EMBL/GenBank/DDBJ databases">
        <title>Evolutionary Origins and Diversification of the Mycorrhizal Mutualists.</title>
        <authorList>
            <consortium name="DOE Joint Genome Institute"/>
            <consortium name="Mycorrhizal Genomics Consortium"/>
            <person name="Kohler A."/>
            <person name="Kuo A."/>
            <person name="Nagy L.G."/>
            <person name="Floudas D."/>
            <person name="Copeland A."/>
            <person name="Barry K.W."/>
            <person name="Cichocki N."/>
            <person name="Veneault-Fourrey C."/>
            <person name="LaButti K."/>
            <person name="Lindquist E.A."/>
            <person name="Lipzen A."/>
            <person name="Lundell T."/>
            <person name="Morin E."/>
            <person name="Murat C."/>
            <person name="Riley R."/>
            <person name="Ohm R."/>
            <person name="Sun H."/>
            <person name="Tunlid A."/>
            <person name="Henrissat B."/>
            <person name="Grigoriev I.V."/>
            <person name="Hibbett D.S."/>
            <person name="Martin F."/>
        </authorList>
    </citation>
    <scope>NUCLEOTIDE SEQUENCE [LARGE SCALE GENOMIC DNA]</scope>
    <source>
        <strain evidence="8">MUT 4182</strain>
    </source>
</reference>
<feature type="compositionally biased region" description="Acidic residues" evidence="5">
    <location>
        <begin position="326"/>
        <end position="339"/>
    </location>
</feature>
<dbReference type="Proteomes" id="UP000054248">
    <property type="component" value="Unassembled WGS sequence"/>
</dbReference>
<proteinExistence type="predicted"/>
<accession>A0A0C3QGU7</accession>
<name>A0A0C3QGU7_9AGAM</name>
<dbReference type="InterPro" id="IPR037525">
    <property type="entry name" value="Velvet_dom"/>
</dbReference>
<feature type="region of interest" description="Disordered" evidence="5">
    <location>
        <begin position="180"/>
        <end position="203"/>
    </location>
</feature>
<dbReference type="GO" id="GO:0005634">
    <property type="term" value="C:nucleus"/>
    <property type="evidence" value="ECO:0007669"/>
    <property type="project" value="UniProtKB-SubCell"/>
</dbReference>
<evidence type="ECO:0000313" key="8">
    <source>
        <dbReference type="Proteomes" id="UP000054248"/>
    </source>
</evidence>
<gene>
    <name evidence="7" type="ORF">M407DRAFT_242016</name>
</gene>
<dbReference type="InterPro" id="IPR038491">
    <property type="entry name" value="Velvet_dom_sf"/>
</dbReference>
<keyword evidence="3" id="KW-0804">Transcription</keyword>
<keyword evidence="2" id="KW-0805">Transcription regulation</keyword>
<dbReference type="PROSITE" id="PS51821">
    <property type="entry name" value="VELVET"/>
    <property type="match status" value="1"/>
</dbReference>
<feature type="domain" description="Velvet" evidence="6">
    <location>
        <begin position="1"/>
        <end position="312"/>
    </location>
</feature>
<evidence type="ECO:0000256" key="5">
    <source>
        <dbReference type="SAM" id="MobiDB-lite"/>
    </source>
</evidence>
<feature type="region of interest" description="Disordered" evidence="5">
    <location>
        <begin position="300"/>
        <end position="339"/>
    </location>
</feature>
<comment type="subcellular location">
    <subcellularLocation>
        <location evidence="1">Nucleus</location>
    </subcellularLocation>
</comment>
<dbReference type="EMBL" id="KN822967">
    <property type="protein sequence ID" value="KIO30925.1"/>
    <property type="molecule type" value="Genomic_DNA"/>
</dbReference>
<evidence type="ECO:0000256" key="2">
    <source>
        <dbReference type="ARBA" id="ARBA00023015"/>
    </source>
</evidence>
<dbReference type="STRING" id="1051891.A0A0C3QGU7"/>
<feature type="region of interest" description="Disordered" evidence="5">
    <location>
        <begin position="61"/>
        <end position="149"/>
    </location>
</feature>
<evidence type="ECO:0000256" key="1">
    <source>
        <dbReference type="ARBA" id="ARBA00004123"/>
    </source>
</evidence>
<keyword evidence="8" id="KW-1185">Reference proteome</keyword>
<feature type="compositionally biased region" description="Low complexity" evidence="5">
    <location>
        <begin position="125"/>
        <end position="137"/>
    </location>
</feature>
<dbReference type="Pfam" id="PF11754">
    <property type="entry name" value="Velvet"/>
    <property type="match status" value="1"/>
</dbReference>
<dbReference type="HOGENOM" id="CLU_022491_0_0_1"/>
<dbReference type="PANTHER" id="PTHR33572:SF3">
    <property type="entry name" value="VELVET COMPLEX SUBUNIT B"/>
    <property type="match status" value="1"/>
</dbReference>
<dbReference type="OrthoDB" id="1746739at2759"/>
<evidence type="ECO:0000259" key="6">
    <source>
        <dbReference type="PROSITE" id="PS51821"/>
    </source>
</evidence>
<dbReference type="AlphaFoldDB" id="A0A0C3QGU7"/>
<evidence type="ECO:0000256" key="4">
    <source>
        <dbReference type="ARBA" id="ARBA00023242"/>
    </source>
</evidence>